<dbReference type="AlphaFoldDB" id="A0A6G8F2E4"/>
<dbReference type="InterPro" id="IPR011260">
    <property type="entry name" value="RNAP_asu_C"/>
</dbReference>
<gene>
    <name evidence="2" type="ORF">PlAlph_3620</name>
</gene>
<dbReference type="Pfam" id="PF03118">
    <property type="entry name" value="RNA_pol_A_CTD"/>
    <property type="match status" value="1"/>
</dbReference>
<dbReference type="GO" id="GO:0003899">
    <property type="term" value="F:DNA-directed RNA polymerase activity"/>
    <property type="evidence" value="ECO:0007669"/>
    <property type="project" value="InterPro"/>
</dbReference>
<name>A0A6G8F2E4_9PROT</name>
<proteinExistence type="predicted"/>
<organism evidence="2">
    <name type="scientific">uncultured Alphaproteobacteria bacterium</name>
    <dbReference type="NCBI Taxonomy" id="91750"/>
    <lineage>
        <taxon>Bacteria</taxon>
        <taxon>Pseudomonadati</taxon>
        <taxon>Pseudomonadota</taxon>
        <taxon>Alphaproteobacteria</taxon>
        <taxon>environmental samples</taxon>
    </lineage>
</organism>
<dbReference type="GO" id="GO:0006351">
    <property type="term" value="P:DNA-templated transcription"/>
    <property type="evidence" value="ECO:0007669"/>
    <property type="project" value="InterPro"/>
</dbReference>
<reference evidence="2" key="1">
    <citation type="journal article" date="2020" name="J. ISSAAS">
        <title>Lactobacilli and other gastrointestinal microbiota of Peromyscus leucopus, reservoir host for agents of Lyme disease and other zoonoses in North America.</title>
        <authorList>
            <person name="Milovic A."/>
            <person name="Bassam K."/>
            <person name="Shao H."/>
            <person name="Chatzistamou I."/>
            <person name="Tufts D.M."/>
            <person name="Diuk-Wasser M."/>
            <person name="Barbour A.G."/>
        </authorList>
    </citation>
    <scope>NUCLEOTIDE SEQUENCE</scope>
    <source>
        <strain evidence="2">LL90</strain>
    </source>
</reference>
<evidence type="ECO:0000259" key="1">
    <source>
        <dbReference type="Pfam" id="PF03118"/>
    </source>
</evidence>
<feature type="domain" description="RNA polymerase alpha subunit C-terminal" evidence="1">
    <location>
        <begin position="22"/>
        <end position="64"/>
    </location>
</feature>
<protein>
    <recommendedName>
        <fullName evidence="1">RNA polymerase alpha subunit C-terminal domain-containing protein</fullName>
    </recommendedName>
</protein>
<sequence length="73" mass="8452">MTDTENLHERPLSSFAELGKVAVNRLAENKIITIADLLKRSKRDLLYIPGFGQKSIDQVLKLLKKYNLKIRER</sequence>
<accession>A0A6G8F2E4</accession>
<dbReference type="EMBL" id="MN990730">
    <property type="protein sequence ID" value="QIM10470.1"/>
    <property type="molecule type" value="Genomic_DNA"/>
</dbReference>
<dbReference type="GO" id="GO:0003677">
    <property type="term" value="F:DNA binding"/>
    <property type="evidence" value="ECO:0007669"/>
    <property type="project" value="InterPro"/>
</dbReference>
<dbReference type="SUPFAM" id="SSF47789">
    <property type="entry name" value="C-terminal domain of RNA polymerase alpha subunit"/>
    <property type="match status" value="1"/>
</dbReference>
<evidence type="ECO:0000313" key="2">
    <source>
        <dbReference type="EMBL" id="QIM10470.1"/>
    </source>
</evidence>
<dbReference type="Gene3D" id="1.10.150.20">
    <property type="entry name" value="5' to 3' exonuclease, C-terminal subdomain"/>
    <property type="match status" value="1"/>
</dbReference>